<dbReference type="InterPro" id="IPR004589">
    <property type="entry name" value="DNA_helicase_ATP-dep_RecQ"/>
</dbReference>
<dbReference type="InterPro" id="IPR036390">
    <property type="entry name" value="WH_DNA-bd_sf"/>
</dbReference>
<evidence type="ECO:0000313" key="20">
    <source>
        <dbReference type="EMBL" id="KFI91444.1"/>
    </source>
</evidence>
<name>A0A087D7E4_9BIFI</name>
<dbReference type="SUPFAM" id="SSF46785">
    <property type="entry name" value="Winged helix' DNA-binding domain"/>
    <property type="match status" value="1"/>
</dbReference>
<dbReference type="RefSeq" id="WP_033519334.1">
    <property type="nucleotide sequence ID" value="NZ_CAUPKV010000006.1"/>
</dbReference>
<keyword evidence="9" id="KW-0067">ATP-binding</keyword>
<dbReference type="GO" id="GO:0046872">
    <property type="term" value="F:metal ion binding"/>
    <property type="evidence" value="ECO:0007669"/>
    <property type="project" value="UniProtKB-KW"/>
</dbReference>
<dbReference type="GO" id="GO:0030894">
    <property type="term" value="C:replisome"/>
    <property type="evidence" value="ECO:0007669"/>
    <property type="project" value="TreeGrafter"/>
</dbReference>
<keyword evidence="6" id="KW-0227">DNA damage</keyword>
<keyword evidence="10" id="KW-0238">DNA-binding</keyword>
<dbReference type="OrthoDB" id="9760034at2"/>
<dbReference type="InterPro" id="IPR032284">
    <property type="entry name" value="RecQ_Zn-bd"/>
</dbReference>
<evidence type="ECO:0000259" key="17">
    <source>
        <dbReference type="PROSITE" id="PS50967"/>
    </source>
</evidence>
<comment type="catalytic activity">
    <reaction evidence="13">
        <text>Couples ATP hydrolysis with the unwinding of duplex DNA by translocating in the 3'-5' direction.</text>
        <dbReference type="EC" id="5.6.2.4"/>
    </reaction>
</comment>
<evidence type="ECO:0000256" key="16">
    <source>
        <dbReference type="ARBA" id="ARBA00044550"/>
    </source>
</evidence>
<evidence type="ECO:0000256" key="15">
    <source>
        <dbReference type="ARBA" id="ARBA00044535"/>
    </source>
</evidence>
<dbReference type="PANTHER" id="PTHR13710">
    <property type="entry name" value="DNA HELICASE RECQ FAMILY MEMBER"/>
    <property type="match status" value="1"/>
</dbReference>
<comment type="cofactor">
    <cofactor evidence="1">
        <name>Mg(2+)</name>
        <dbReference type="ChEBI" id="CHEBI:18420"/>
    </cofactor>
</comment>
<dbReference type="eggNOG" id="COG0514">
    <property type="taxonomic scope" value="Bacteria"/>
</dbReference>
<dbReference type="Pfam" id="PF00271">
    <property type="entry name" value="Helicase_C"/>
    <property type="match status" value="1"/>
</dbReference>
<accession>A0A087D7E4</accession>
<dbReference type="Pfam" id="PF16124">
    <property type="entry name" value="RecQ_Zn_bind"/>
    <property type="match status" value="1"/>
</dbReference>
<evidence type="ECO:0000256" key="14">
    <source>
        <dbReference type="ARBA" id="ARBA00034808"/>
    </source>
</evidence>
<dbReference type="PROSITE" id="PS51192">
    <property type="entry name" value="HELICASE_ATP_BIND_1"/>
    <property type="match status" value="1"/>
</dbReference>
<protein>
    <recommendedName>
        <fullName evidence="15">ATP-dependent DNA helicase RecQ</fullName>
        <ecNumber evidence="14">5.6.2.4</ecNumber>
    </recommendedName>
    <alternativeName>
        <fullName evidence="16">DNA 3'-5' helicase RecQ</fullName>
    </alternativeName>
</protein>
<dbReference type="Pfam" id="PF09382">
    <property type="entry name" value="RQC"/>
    <property type="match status" value="1"/>
</dbReference>
<evidence type="ECO:0000256" key="3">
    <source>
        <dbReference type="ARBA" id="ARBA00005446"/>
    </source>
</evidence>
<dbReference type="GO" id="GO:0005524">
    <property type="term" value="F:ATP binding"/>
    <property type="evidence" value="ECO:0007669"/>
    <property type="project" value="UniProtKB-KW"/>
</dbReference>
<dbReference type="Gene3D" id="3.40.50.300">
    <property type="entry name" value="P-loop containing nucleotide triphosphate hydrolases"/>
    <property type="match status" value="2"/>
</dbReference>
<comment type="similarity">
    <text evidence="3">Belongs to the helicase family. RecQ subfamily.</text>
</comment>
<keyword evidence="5" id="KW-0547">Nucleotide-binding</keyword>
<feature type="domain" description="HRDC" evidence="17">
    <location>
        <begin position="602"/>
        <end position="678"/>
    </location>
</feature>
<evidence type="ECO:0000256" key="1">
    <source>
        <dbReference type="ARBA" id="ARBA00001946"/>
    </source>
</evidence>
<evidence type="ECO:0000256" key="12">
    <source>
        <dbReference type="ARBA" id="ARBA00023235"/>
    </source>
</evidence>
<evidence type="ECO:0000256" key="8">
    <source>
        <dbReference type="ARBA" id="ARBA00022806"/>
    </source>
</evidence>
<dbReference type="GO" id="GO:0003677">
    <property type="term" value="F:DNA binding"/>
    <property type="evidence" value="ECO:0007669"/>
    <property type="project" value="UniProtKB-KW"/>
</dbReference>
<dbReference type="SMART" id="SM00341">
    <property type="entry name" value="HRDC"/>
    <property type="match status" value="1"/>
</dbReference>
<dbReference type="GO" id="GO:0009378">
    <property type="term" value="F:four-way junction helicase activity"/>
    <property type="evidence" value="ECO:0007669"/>
    <property type="project" value="TreeGrafter"/>
</dbReference>
<dbReference type="InterPro" id="IPR014001">
    <property type="entry name" value="Helicase_ATP-bd"/>
</dbReference>
<dbReference type="GO" id="GO:0006281">
    <property type="term" value="P:DNA repair"/>
    <property type="evidence" value="ECO:0007669"/>
    <property type="project" value="UniProtKB-KW"/>
</dbReference>
<feature type="domain" description="Helicase ATP-binding" evidence="18">
    <location>
        <begin position="28"/>
        <end position="197"/>
    </location>
</feature>
<dbReference type="InterPro" id="IPR001650">
    <property type="entry name" value="Helicase_C-like"/>
</dbReference>
<dbReference type="GO" id="GO:0006260">
    <property type="term" value="P:DNA replication"/>
    <property type="evidence" value="ECO:0007669"/>
    <property type="project" value="InterPro"/>
</dbReference>
<evidence type="ECO:0000256" key="5">
    <source>
        <dbReference type="ARBA" id="ARBA00022741"/>
    </source>
</evidence>
<dbReference type="PANTHER" id="PTHR13710:SF105">
    <property type="entry name" value="ATP-DEPENDENT DNA HELICASE Q1"/>
    <property type="match status" value="1"/>
</dbReference>
<dbReference type="FunFam" id="3.40.50.300:FF:001389">
    <property type="entry name" value="ATP-dependent DNA helicase RecQ"/>
    <property type="match status" value="1"/>
</dbReference>
<keyword evidence="21" id="KW-1185">Reference proteome</keyword>
<dbReference type="SMART" id="SM00487">
    <property type="entry name" value="DEXDc"/>
    <property type="match status" value="1"/>
</dbReference>
<dbReference type="AlphaFoldDB" id="A0A087D7E4"/>
<evidence type="ECO:0000256" key="6">
    <source>
        <dbReference type="ARBA" id="ARBA00022763"/>
    </source>
</evidence>
<evidence type="ECO:0000256" key="4">
    <source>
        <dbReference type="ARBA" id="ARBA00022723"/>
    </source>
</evidence>
<dbReference type="Pfam" id="PF00570">
    <property type="entry name" value="HRDC"/>
    <property type="match status" value="1"/>
</dbReference>
<dbReference type="SMART" id="SM00956">
    <property type="entry name" value="RQC"/>
    <property type="match status" value="1"/>
</dbReference>
<keyword evidence="12" id="KW-0413">Isomerase</keyword>
<dbReference type="EMBL" id="JGZO01000023">
    <property type="protein sequence ID" value="KFI91444.1"/>
    <property type="molecule type" value="Genomic_DNA"/>
</dbReference>
<evidence type="ECO:0000256" key="7">
    <source>
        <dbReference type="ARBA" id="ARBA00022801"/>
    </source>
</evidence>
<evidence type="ECO:0000256" key="11">
    <source>
        <dbReference type="ARBA" id="ARBA00023204"/>
    </source>
</evidence>
<keyword evidence="8 20" id="KW-0347">Helicase</keyword>
<comment type="caution">
    <text evidence="20">The sequence shown here is derived from an EMBL/GenBank/DDBJ whole genome shotgun (WGS) entry which is preliminary data.</text>
</comment>
<evidence type="ECO:0000256" key="2">
    <source>
        <dbReference type="ARBA" id="ARBA00001947"/>
    </source>
</evidence>
<feature type="domain" description="Helicase C-terminal" evidence="19">
    <location>
        <begin position="223"/>
        <end position="404"/>
    </location>
</feature>
<keyword evidence="4" id="KW-0479">Metal-binding</keyword>
<organism evidence="20 21">
    <name type="scientific">Bifidobacterium scardovii</name>
    <dbReference type="NCBI Taxonomy" id="158787"/>
    <lineage>
        <taxon>Bacteria</taxon>
        <taxon>Bacillati</taxon>
        <taxon>Actinomycetota</taxon>
        <taxon>Actinomycetes</taxon>
        <taxon>Bifidobacteriales</taxon>
        <taxon>Bifidobacteriaceae</taxon>
        <taxon>Bifidobacterium</taxon>
    </lineage>
</organism>
<comment type="cofactor">
    <cofactor evidence="2">
        <name>Zn(2+)</name>
        <dbReference type="ChEBI" id="CHEBI:29105"/>
    </cofactor>
</comment>
<evidence type="ECO:0000256" key="13">
    <source>
        <dbReference type="ARBA" id="ARBA00034617"/>
    </source>
</evidence>
<dbReference type="NCBIfam" id="TIGR00614">
    <property type="entry name" value="recQ_fam"/>
    <property type="match status" value="1"/>
</dbReference>
<dbReference type="Proteomes" id="UP000029033">
    <property type="component" value="Unassembled WGS sequence"/>
</dbReference>
<dbReference type="SUPFAM" id="SSF52540">
    <property type="entry name" value="P-loop containing nucleoside triphosphate hydrolases"/>
    <property type="match status" value="1"/>
</dbReference>
<dbReference type="FunFam" id="1.10.150.80:FF:000002">
    <property type="entry name" value="ATP-dependent DNA helicase RecQ"/>
    <property type="match status" value="1"/>
</dbReference>
<dbReference type="SMART" id="SM00490">
    <property type="entry name" value="HELICc"/>
    <property type="match status" value="1"/>
</dbReference>
<keyword evidence="7 20" id="KW-0378">Hydrolase</keyword>
<dbReference type="InterPro" id="IPR027417">
    <property type="entry name" value="P-loop_NTPase"/>
</dbReference>
<dbReference type="STRING" id="158787.BSCA_2139"/>
<dbReference type="InterPro" id="IPR036388">
    <property type="entry name" value="WH-like_DNA-bd_sf"/>
</dbReference>
<sequence length="678" mass="73751">MTANEAALGALKQYFGYDSFRPGQSGLVDAILAGRDALGVMPTGAGKSVCYQIPAMLLPGVTVVISPLISLMRDQVDGLNDAGIPAAFINTTQAGDEQGMVLAQAAAGDVKLLYVAPERLETERFRNFASRVSISLIAVDEAHCVSQWGQDFRSSYLGIGEFIAGLPSRPIVAAFTATATERVRRDIVSMLGLNNPQITVTGFDRDNLYFDVIRMETKRKASWVAQYVAEHADESGIVYCATRKETEALAASLNHAVPMLRGAGAGAGASDAAGGSGAGVASAMPNGPVAVAYHGGMSPDVRERAQRDFVTDRVPVVVATNAFGMGIDKSNVRYVIHHNMPESIEAYYQEAGRAGRDGEPSRCTLLWNESDIVTRRRLLDNDYENERLTPQEQEIVRMSKRRLLDGMIGYCRTTECLHTYMTRYFGETTPCTTDGGKCAGGCTNCVSTFETIDVTDIARAISRCVHDVMYDFDEQGRPTRMPVRQGLGSGKIVAILRGSRAQDLLSRGFDRCPSYGQLKDAPEARVRDVLSQMATDGFLFISEGRLPIVGFGTRAAQTVAPDFHYEIKRIERKRESGSRARGLASASVAGDSGVAFGAYVPDDDEEALFQRLRELRRDIAQEIGKPPYIVFSDRTLRDMARIRPVTDAQFLAVNGVGESKLRQYGRRFMEAVAAFGAA</sequence>
<evidence type="ECO:0000313" key="21">
    <source>
        <dbReference type="Proteomes" id="UP000029033"/>
    </source>
</evidence>
<dbReference type="InterPro" id="IPR018982">
    <property type="entry name" value="RQC_domain"/>
</dbReference>
<dbReference type="PROSITE" id="PS51194">
    <property type="entry name" value="HELICASE_CTER"/>
    <property type="match status" value="1"/>
</dbReference>
<dbReference type="Gene3D" id="1.10.10.10">
    <property type="entry name" value="Winged helix-like DNA-binding domain superfamily/Winged helix DNA-binding domain"/>
    <property type="match status" value="1"/>
</dbReference>
<dbReference type="InterPro" id="IPR044876">
    <property type="entry name" value="HRDC_dom_sf"/>
</dbReference>
<evidence type="ECO:0000259" key="18">
    <source>
        <dbReference type="PROSITE" id="PS51192"/>
    </source>
</evidence>
<dbReference type="GO" id="GO:0043590">
    <property type="term" value="C:bacterial nucleoid"/>
    <property type="evidence" value="ECO:0007669"/>
    <property type="project" value="TreeGrafter"/>
</dbReference>
<dbReference type="Pfam" id="PF00270">
    <property type="entry name" value="DEAD"/>
    <property type="match status" value="1"/>
</dbReference>
<dbReference type="SUPFAM" id="SSF47819">
    <property type="entry name" value="HRDC-like"/>
    <property type="match status" value="1"/>
</dbReference>
<dbReference type="EC" id="5.6.2.4" evidence="14"/>
<dbReference type="GO" id="GO:0005737">
    <property type="term" value="C:cytoplasm"/>
    <property type="evidence" value="ECO:0007669"/>
    <property type="project" value="TreeGrafter"/>
</dbReference>
<dbReference type="InterPro" id="IPR002121">
    <property type="entry name" value="HRDC_dom"/>
</dbReference>
<reference evidence="20 21" key="1">
    <citation type="submission" date="2014-03" db="EMBL/GenBank/DDBJ databases">
        <title>Genomics of Bifidobacteria.</title>
        <authorList>
            <person name="Ventura M."/>
            <person name="Milani C."/>
            <person name="Lugli G.A."/>
        </authorList>
    </citation>
    <scope>NUCLEOTIDE SEQUENCE [LARGE SCALE GENOMIC DNA]</scope>
    <source>
        <strain evidence="20 21">LMG 21589</strain>
    </source>
</reference>
<evidence type="ECO:0000256" key="9">
    <source>
        <dbReference type="ARBA" id="ARBA00022840"/>
    </source>
</evidence>
<dbReference type="GO" id="GO:0043138">
    <property type="term" value="F:3'-5' DNA helicase activity"/>
    <property type="evidence" value="ECO:0007669"/>
    <property type="project" value="UniProtKB-EC"/>
</dbReference>
<dbReference type="PROSITE" id="PS50967">
    <property type="entry name" value="HRDC"/>
    <property type="match status" value="1"/>
</dbReference>
<evidence type="ECO:0000256" key="10">
    <source>
        <dbReference type="ARBA" id="ARBA00023125"/>
    </source>
</evidence>
<keyword evidence="11" id="KW-0234">DNA repair</keyword>
<dbReference type="CDD" id="cd17920">
    <property type="entry name" value="DEXHc_RecQ"/>
    <property type="match status" value="1"/>
</dbReference>
<dbReference type="GeneID" id="85165255"/>
<gene>
    <name evidence="20" type="ORF">BSCA_2139</name>
</gene>
<dbReference type="InterPro" id="IPR010997">
    <property type="entry name" value="HRDC-like_sf"/>
</dbReference>
<proteinExistence type="inferred from homology"/>
<dbReference type="Gene3D" id="1.10.150.80">
    <property type="entry name" value="HRDC domain"/>
    <property type="match status" value="1"/>
</dbReference>
<dbReference type="GO" id="GO:0016787">
    <property type="term" value="F:hydrolase activity"/>
    <property type="evidence" value="ECO:0007669"/>
    <property type="project" value="UniProtKB-KW"/>
</dbReference>
<evidence type="ECO:0000259" key="19">
    <source>
        <dbReference type="PROSITE" id="PS51194"/>
    </source>
</evidence>
<dbReference type="InterPro" id="IPR011545">
    <property type="entry name" value="DEAD/DEAH_box_helicase_dom"/>
</dbReference>
<dbReference type="GO" id="GO:0006310">
    <property type="term" value="P:DNA recombination"/>
    <property type="evidence" value="ECO:0007669"/>
    <property type="project" value="InterPro"/>
</dbReference>